<sequence length="138" mass="16033">MALEDGPWVFGKDLIVMVDFDGRKQLEDVNFEIIPLWIRVLGMSLRMMNWLTREMIGNKVGVFVDMDLEEDGSAVRKYIRINVKLNINKPLMRGISLVAKEEDNPLWFPIVYEFLLKFCYNNCNIIGHTNKSVYEGEG</sequence>
<accession>C6JSH9</accession>
<dbReference type="HOGENOM" id="CLU_1860465_0_0_1"/>
<dbReference type="AlphaFoldDB" id="C6JSH9"/>
<dbReference type="EMBL" id="GL003394">
    <property type="protein sequence ID" value="EES20548.1"/>
    <property type="molecule type" value="Genomic_DNA"/>
</dbReference>
<dbReference type="InterPro" id="IPR040256">
    <property type="entry name" value="At4g02000-like"/>
</dbReference>
<proteinExistence type="predicted"/>
<name>C6JSH9_SORBI</name>
<dbReference type="PANTHER" id="PTHR31286:SF180">
    <property type="entry name" value="OS10G0362600 PROTEIN"/>
    <property type="match status" value="1"/>
</dbReference>
<protein>
    <submittedName>
        <fullName evidence="1">Uncharacterized protein</fullName>
    </submittedName>
</protein>
<gene>
    <name evidence="1" type="primary">Sb0801s002010</name>
    <name evidence="1" type="ORF">SORBIDRAFT_0801s002010</name>
</gene>
<dbReference type="PANTHER" id="PTHR31286">
    <property type="entry name" value="GLYCINE-RICH CELL WALL STRUCTURAL PROTEIN 1.8-LIKE"/>
    <property type="match status" value="1"/>
</dbReference>
<evidence type="ECO:0000313" key="1">
    <source>
        <dbReference type="EMBL" id="EES20548.1"/>
    </source>
</evidence>
<organism evidence="1">
    <name type="scientific">Sorghum bicolor</name>
    <name type="common">Sorghum</name>
    <name type="synonym">Sorghum vulgare</name>
    <dbReference type="NCBI Taxonomy" id="4558"/>
    <lineage>
        <taxon>Eukaryota</taxon>
        <taxon>Viridiplantae</taxon>
        <taxon>Streptophyta</taxon>
        <taxon>Embryophyta</taxon>
        <taxon>Tracheophyta</taxon>
        <taxon>Spermatophyta</taxon>
        <taxon>Magnoliopsida</taxon>
        <taxon>Liliopsida</taxon>
        <taxon>Poales</taxon>
        <taxon>Poaceae</taxon>
        <taxon>PACMAD clade</taxon>
        <taxon>Panicoideae</taxon>
        <taxon>Andropogonodae</taxon>
        <taxon>Andropogoneae</taxon>
        <taxon>Sorghinae</taxon>
        <taxon>Sorghum</taxon>
    </lineage>
</organism>
<reference evidence="1" key="1">
    <citation type="journal article" date="2009" name="Nature">
        <title>The Sorghum bicolor genome and the diversification of grasses.</title>
        <authorList>
            <person name="Paterson A.H."/>
            <person name="Bowers J.E."/>
            <person name="Bruggmann R."/>
            <person name="Dubchak I."/>
            <person name="Grimwood J."/>
            <person name="Gundlach H."/>
            <person name="Haberer G."/>
            <person name="Hellsten U."/>
            <person name="Mitros T."/>
            <person name="Poliakov A."/>
            <person name="Schmutz J."/>
            <person name="Spannagl M."/>
            <person name="Tang H."/>
            <person name="Wang X."/>
            <person name="Wicker T."/>
            <person name="Bharti A.K."/>
            <person name="Chapman J."/>
            <person name="Feltus F.A."/>
            <person name="Gowik U."/>
            <person name="Grigoriev I.V."/>
            <person name="Lyons E."/>
            <person name="Maher C.A."/>
            <person name="Martis M."/>
            <person name="Narechania A."/>
            <person name="Otillar R.P."/>
            <person name="Penning B.W."/>
            <person name="Salamov A.A."/>
            <person name="Wang Y."/>
            <person name="Zhang L."/>
            <person name="Carpita N.C."/>
            <person name="Freeling M."/>
            <person name="Gingle A.R."/>
            <person name="Hash C.T."/>
            <person name="Keller B."/>
            <person name="Klein P."/>
            <person name="Kresovich S."/>
            <person name="McCann M.C."/>
            <person name="Ming R."/>
            <person name="Peterson D.G."/>
            <person name="Mehboob-ur-Rahman"/>
            <person name="Ware D."/>
            <person name="Westhoff P."/>
            <person name="Mayer K.F."/>
            <person name="Messing J."/>
            <person name="Rokhsar D.S."/>
        </authorList>
    </citation>
    <scope>NUCLEOTIDE SEQUENCE [LARGE SCALE GENOMIC DNA]</scope>
</reference>
<feature type="non-terminal residue" evidence="1">
    <location>
        <position position="138"/>
    </location>
</feature>